<organism evidence="3 4">
    <name type="scientific">Schizopora paradoxa</name>
    <dbReference type="NCBI Taxonomy" id="27342"/>
    <lineage>
        <taxon>Eukaryota</taxon>
        <taxon>Fungi</taxon>
        <taxon>Dikarya</taxon>
        <taxon>Basidiomycota</taxon>
        <taxon>Agaricomycotina</taxon>
        <taxon>Agaricomycetes</taxon>
        <taxon>Hymenochaetales</taxon>
        <taxon>Schizoporaceae</taxon>
        <taxon>Schizopora</taxon>
    </lineage>
</organism>
<proteinExistence type="predicted"/>
<feature type="coiled-coil region" evidence="1">
    <location>
        <begin position="346"/>
        <end position="429"/>
    </location>
</feature>
<dbReference type="STRING" id="27342.A0A0H2RKT2"/>
<name>A0A0H2RKT2_9AGAM</name>
<gene>
    <name evidence="3" type="ORF">SCHPADRAFT_407082</name>
</gene>
<evidence type="ECO:0000313" key="3">
    <source>
        <dbReference type="EMBL" id="KLO12585.1"/>
    </source>
</evidence>
<reference evidence="3 4" key="1">
    <citation type="submission" date="2015-04" db="EMBL/GenBank/DDBJ databases">
        <title>Complete genome sequence of Schizopora paradoxa KUC8140, a cosmopolitan wood degrader in East Asia.</title>
        <authorList>
            <consortium name="DOE Joint Genome Institute"/>
            <person name="Min B."/>
            <person name="Park H."/>
            <person name="Jang Y."/>
            <person name="Kim J.-J."/>
            <person name="Kim K.H."/>
            <person name="Pangilinan J."/>
            <person name="Lipzen A."/>
            <person name="Riley R."/>
            <person name="Grigoriev I.V."/>
            <person name="Spatafora J.W."/>
            <person name="Choi I.-G."/>
        </authorList>
    </citation>
    <scope>NUCLEOTIDE SEQUENCE [LARGE SCALE GENOMIC DNA]</scope>
    <source>
        <strain evidence="3 4">KUC8140</strain>
    </source>
</reference>
<dbReference type="InParanoid" id="A0A0H2RKT2"/>
<dbReference type="EMBL" id="KQ085974">
    <property type="protein sequence ID" value="KLO12585.1"/>
    <property type="molecule type" value="Genomic_DNA"/>
</dbReference>
<sequence length="537" mass="59912">MKTSTPPWTAGSREGGRTPTWDSSYPMAPPPRQPPNGIIHAPPPPPKFAIYPQSASTSRPDSRQSNNAPKDIPPEKRRELWNERITLLSDAVKARTAQQHALADLASLQRLSDSTRSNFVSPEVQKSMAEAVEMAKAKVEEEKNRQAAVVEKLFASDFWPVRVKREGERAEENPLELDDKIDEMKMQVMALAEDVLKNERVLQEVVQWIGSRAIPTTVVDIVDPLESERGIKRRRLDGDAYMDQSSTYELPSTSSSVTLVPTPAPELPPTPVTSIEPKTEEDDRDDVSTGMRRIMTLSSRLKKLEEAVLIAQDESDNRIKEYVDAEIEEVKVKFANKKGEHYTKKMLALKEEIESCGKDINELSEELAEQIKGNVARNSEVAQLLDEVKERRSNILQLESDLEKERAELSELRAACKQTTDEIKALSAAFKLQVAKTKEMPPPMLPSLEDLAALLEPKVKESIREEVTELMVNLRQDIVQLVKDQAVPLNTTFQEKLNKLVRLPEILMFLSNNAAAANNNNGEAGGAVGSSSTSRPP</sequence>
<accession>A0A0H2RKT2</accession>
<feature type="compositionally biased region" description="Polar residues" evidence="2">
    <location>
        <begin position="53"/>
        <end position="68"/>
    </location>
</feature>
<dbReference type="Proteomes" id="UP000053477">
    <property type="component" value="Unassembled WGS sequence"/>
</dbReference>
<dbReference type="OrthoDB" id="2749714at2759"/>
<protein>
    <submittedName>
        <fullName evidence="3">Uncharacterized protein</fullName>
    </submittedName>
</protein>
<keyword evidence="4" id="KW-1185">Reference proteome</keyword>
<feature type="region of interest" description="Disordered" evidence="2">
    <location>
        <begin position="247"/>
        <end position="287"/>
    </location>
</feature>
<feature type="region of interest" description="Disordered" evidence="2">
    <location>
        <begin position="1"/>
        <end position="79"/>
    </location>
</feature>
<evidence type="ECO:0000256" key="1">
    <source>
        <dbReference type="SAM" id="Coils"/>
    </source>
</evidence>
<feature type="compositionally biased region" description="Pro residues" evidence="2">
    <location>
        <begin position="262"/>
        <end position="271"/>
    </location>
</feature>
<evidence type="ECO:0000256" key="2">
    <source>
        <dbReference type="SAM" id="MobiDB-lite"/>
    </source>
</evidence>
<evidence type="ECO:0000313" key="4">
    <source>
        <dbReference type="Proteomes" id="UP000053477"/>
    </source>
</evidence>
<feature type="compositionally biased region" description="Low complexity" evidence="2">
    <location>
        <begin position="247"/>
        <end position="261"/>
    </location>
</feature>
<dbReference type="AlphaFoldDB" id="A0A0H2RKT2"/>
<keyword evidence="1" id="KW-0175">Coiled coil</keyword>